<evidence type="ECO:0000313" key="4">
    <source>
        <dbReference type="Proteomes" id="UP001199044"/>
    </source>
</evidence>
<gene>
    <name evidence="3" type="ORF">LDJ79_00525</name>
</gene>
<dbReference type="Proteomes" id="UP001199044">
    <property type="component" value="Unassembled WGS sequence"/>
</dbReference>
<name>A0ABS7YFX7_9VIBR</name>
<accession>A0ABS7YFX7</accession>
<dbReference type="Gene3D" id="3.40.1550.10">
    <property type="entry name" value="CheC-like"/>
    <property type="match status" value="1"/>
</dbReference>
<dbReference type="InterPro" id="IPR007597">
    <property type="entry name" value="CheC"/>
</dbReference>
<keyword evidence="1" id="KW-0145">Chemotaxis</keyword>
<protein>
    <submittedName>
        <fullName evidence="3">Chemotaxis protein CheC</fullName>
    </submittedName>
</protein>
<feature type="domain" description="CheC-like protein" evidence="2">
    <location>
        <begin position="10"/>
        <end position="45"/>
    </location>
</feature>
<comment type="caution">
    <text evidence="3">The sequence shown here is derived from an EMBL/GenBank/DDBJ whole genome shotgun (WGS) entry which is preliminary data.</text>
</comment>
<evidence type="ECO:0000259" key="2">
    <source>
        <dbReference type="Pfam" id="PF04509"/>
    </source>
</evidence>
<dbReference type="CDD" id="cd17910">
    <property type="entry name" value="CheC_ClassII"/>
    <property type="match status" value="1"/>
</dbReference>
<dbReference type="InterPro" id="IPR051469">
    <property type="entry name" value="FliN/MopA/SpaO"/>
</dbReference>
<dbReference type="Pfam" id="PF04509">
    <property type="entry name" value="CheC"/>
    <property type="match status" value="1"/>
</dbReference>
<dbReference type="EMBL" id="JAIWIU010000004">
    <property type="protein sequence ID" value="MCA2014573.1"/>
    <property type="molecule type" value="Genomic_DNA"/>
</dbReference>
<evidence type="ECO:0000313" key="3">
    <source>
        <dbReference type="EMBL" id="MCA2014573.1"/>
    </source>
</evidence>
<proteinExistence type="predicted"/>
<dbReference type="InterPro" id="IPR028976">
    <property type="entry name" value="CheC-like_sf"/>
</dbReference>
<dbReference type="SUPFAM" id="SSF103039">
    <property type="entry name" value="CheC-like"/>
    <property type="match status" value="1"/>
</dbReference>
<dbReference type="PANTHER" id="PTHR43484:SF1">
    <property type="entry name" value="FLAGELLAR MOTOR SWITCH PROTEIN FLIN"/>
    <property type="match status" value="1"/>
</dbReference>
<reference evidence="4" key="1">
    <citation type="submission" date="2023-07" db="EMBL/GenBank/DDBJ databases">
        <title>Molecular identification of indigenous halophilic bacteria isolated from red sea cost, biodegradation of synthetic dyes and assessment of degraded metabolite toxicity.</title>
        <authorList>
            <person name="Chaieb K."/>
            <person name="Altayb H.N."/>
        </authorList>
    </citation>
    <scope>NUCLEOTIDE SEQUENCE [LARGE SCALE GENOMIC DNA]</scope>
    <source>
        <strain evidence="4">K20</strain>
    </source>
</reference>
<dbReference type="PANTHER" id="PTHR43484">
    <property type="match status" value="1"/>
</dbReference>
<dbReference type="RefSeq" id="WP_068717425.1">
    <property type="nucleotide sequence ID" value="NZ_AP014636.1"/>
</dbReference>
<organism evidence="3 4">
    <name type="scientific">Vibrio tritonius</name>
    <dbReference type="NCBI Taxonomy" id="1435069"/>
    <lineage>
        <taxon>Bacteria</taxon>
        <taxon>Pseudomonadati</taxon>
        <taxon>Pseudomonadota</taxon>
        <taxon>Gammaproteobacteria</taxon>
        <taxon>Vibrionales</taxon>
        <taxon>Vibrionaceae</taxon>
        <taxon>Vibrio</taxon>
    </lineage>
</organism>
<sequence>MMVELNADYQDTLKELLNISMGQAADKLARLLDLHVTLTVPDIKIASKEELDKLEHLESEYYFTRQSFYGGMSGELVTLLSKKGGKQIASDMTHDKIDEINNVFIDDCLLDISNILSGASLKGLCQQIELNIKIQPPVLFRPSLQTRPLSEWKTSILMEVAFIIEAAEFDTKTIIFFANNGLDQVLVQLDDLL</sequence>
<keyword evidence="4" id="KW-1185">Reference proteome</keyword>
<evidence type="ECO:0000256" key="1">
    <source>
        <dbReference type="ARBA" id="ARBA00022500"/>
    </source>
</evidence>